<keyword evidence="1" id="KW-0812">Transmembrane</keyword>
<accession>A0ABQ3H5M3</accession>
<keyword evidence="3" id="KW-1185">Reference proteome</keyword>
<dbReference type="InterPro" id="IPR008620">
    <property type="entry name" value="FixH"/>
</dbReference>
<dbReference type="EMBL" id="BMYP01000004">
    <property type="protein sequence ID" value="GHD71917.1"/>
    <property type="molecule type" value="Genomic_DNA"/>
</dbReference>
<sequence>MTMQKQMDTGRPWYKERWFWLLMSGPLLVVIAGFVTFGIIVRGADDMVNDDYYRQGKDINLELKRDLAARSLGIGAQVMFSDDMRSVRVVDTSSKPLPGTPELLLLHPTRQQGDQRIVLQRIGDKLYQGVMKPDQTNHWYVRLQDTQGRWRVQSEWLPAEGTMITLGKTATEQNP</sequence>
<proteinExistence type="predicted"/>
<comment type="caution">
    <text evidence="2">The sequence shown here is derived from an EMBL/GenBank/DDBJ whole genome shotgun (WGS) entry which is preliminary data.</text>
</comment>
<keyword evidence="1" id="KW-1133">Transmembrane helix</keyword>
<name>A0ABQ3H5M3_9NEIS</name>
<gene>
    <name evidence="2" type="ORF">GCM10011419_04300</name>
</gene>
<reference evidence="3" key="1">
    <citation type="journal article" date="2019" name="Int. J. Syst. Evol. Microbiol.">
        <title>The Global Catalogue of Microorganisms (GCM) 10K type strain sequencing project: providing services to taxonomists for standard genome sequencing and annotation.</title>
        <authorList>
            <consortium name="The Broad Institute Genomics Platform"/>
            <consortium name="The Broad Institute Genome Sequencing Center for Infectious Disease"/>
            <person name="Wu L."/>
            <person name="Ma J."/>
        </authorList>
    </citation>
    <scope>NUCLEOTIDE SEQUENCE [LARGE SCALE GENOMIC DNA]</scope>
    <source>
        <strain evidence="3">KCTC 23713</strain>
    </source>
</reference>
<protein>
    <submittedName>
        <fullName evidence="2">Membrane protein</fullName>
    </submittedName>
</protein>
<dbReference type="Proteomes" id="UP000662678">
    <property type="component" value="Unassembled WGS sequence"/>
</dbReference>
<feature type="transmembrane region" description="Helical" evidence="1">
    <location>
        <begin position="20"/>
        <end position="41"/>
    </location>
</feature>
<evidence type="ECO:0000313" key="2">
    <source>
        <dbReference type="EMBL" id="GHD71917.1"/>
    </source>
</evidence>
<dbReference type="Pfam" id="PF05751">
    <property type="entry name" value="FixH"/>
    <property type="match status" value="1"/>
</dbReference>
<keyword evidence="1" id="KW-0472">Membrane</keyword>
<evidence type="ECO:0000256" key="1">
    <source>
        <dbReference type="SAM" id="Phobius"/>
    </source>
</evidence>
<evidence type="ECO:0000313" key="3">
    <source>
        <dbReference type="Proteomes" id="UP000662678"/>
    </source>
</evidence>
<organism evidence="2 3">
    <name type="scientific">Vogesella fluminis</name>
    <dbReference type="NCBI Taxonomy" id="1069161"/>
    <lineage>
        <taxon>Bacteria</taxon>
        <taxon>Pseudomonadati</taxon>
        <taxon>Pseudomonadota</taxon>
        <taxon>Betaproteobacteria</taxon>
        <taxon>Neisseriales</taxon>
        <taxon>Chromobacteriaceae</taxon>
        <taxon>Vogesella</taxon>
    </lineage>
</organism>